<reference evidence="2 3" key="1">
    <citation type="journal article" date="2018" name="PLoS ONE">
        <title>The draft genome of Kipferlia bialata reveals reductive genome evolution in fornicate parasites.</title>
        <authorList>
            <person name="Tanifuji G."/>
            <person name="Takabayashi S."/>
            <person name="Kume K."/>
            <person name="Takagi M."/>
            <person name="Nakayama T."/>
            <person name="Kamikawa R."/>
            <person name="Inagaki Y."/>
            <person name="Hashimoto T."/>
        </authorList>
    </citation>
    <scope>NUCLEOTIDE SEQUENCE [LARGE SCALE GENOMIC DNA]</scope>
    <source>
        <strain evidence="2">NY0173</strain>
    </source>
</reference>
<feature type="region of interest" description="Disordered" evidence="1">
    <location>
        <begin position="1"/>
        <end position="45"/>
    </location>
</feature>
<feature type="compositionally biased region" description="Basic and acidic residues" evidence="1">
    <location>
        <begin position="16"/>
        <end position="35"/>
    </location>
</feature>
<sequence length="78" mass="8610">MVPGSGTDSSSYQMLRHGEECEGEREREREPDQPSDKGPVLPSIPAILPYKPGVDRVTMEPPKQCDQIIEKVGVGRMS</sequence>
<name>A0A9K3CXV1_9EUKA</name>
<gene>
    <name evidence="2" type="ORF">KIPB_006987</name>
</gene>
<evidence type="ECO:0000313" key="3">
    <source>
        <dbReference type="Proteomes" id="UP000265618"/>
    </source>
</evidence>
<evidence type="ECO:0000313" key="2">
    <source>
        <dbReference type="EMBL" id="GIQ85338.1"/>
    </source>
</evidence>
<comment type="caution">
    <text evidence="2">The sequence shown here is derived from an EMBL/GenBank/DDBJ whole genome shotgun (WGS) entry which is preliminary data.</text>
</comment>
<dbReference type="EMBL" id="BDIP01001891">
    <property type="protein sequence ID" value="GIQ85338.1"/>
    <property type="molecule type" value="Genomic_DNA"/>
</dbReference>
<protein>
    <submittedName>
        <fullName evidence="2">Uncharacterized protein</fullName>
    </submittedName>
</protein>
<keyword evidence="3" id="KW-1185">Reference proteome</keyword>
<dbReference type="Proteomes" id="UP000265618">
    <property type="component" value="Unassembled WGS sequence"/>
</dbReference>
<dbReference type="AlphaFoldDB" id="A0A9K3CXV1"/>
<feature type="compositionally biased region" description="Polar residues" evidence="1">
    <location>
        <begin position="1"/>
        <end position="13"/>
    </location>
</feature>
<proteinExistence type="predicted"/>
<evidence type="ECO:0000256" key="1">
    <source>
        <dbReference type="SAM" id="MobiDB-lite"/>
    </source>
</evidence>
<organism evidence="2 3">
    <name type="scientific">Kipferlia bialata</name>
    <dbReference type="NCBI Taxonomy" id="797122"/>
    <lineage>
        <taxon>Eukaryota</taxon>
        <taxon>Metamonada</taxon>
        <taxon>Carpediemonas-like organisms</taxon>
        <taxon>Kipferlia</taxon>
    </lineage>
</organism>
<accession>A0A9K3CXV1</accession>